<keyword evidence="5 9" id="KW-0801">TPQ</keyword>
<comment type="PTM">
    <text evidence="10 11">Topaquinone (TPQ) is generated by copper-dependent autoxidation of a specific tyrosyl residue.</text>
</comment>
<keyword evidence="7 11" id="KW-0186">Copper</keyword>
<feature type="domain" description="Copper amine oxidase N2-terminal" evidence="13">
    <location>
        <begin position="16"/>
        <end position="105"/>
    </location>
</feature>
<keyword evidence="8" id="KW-1015">Disulfide bond</keyword>
<dbReference type="InterPro" id="IPR015798">
    <property type="entry name" value="Cu_amine_oxidase_C"/>
</dbReference>
<dbReference type="InterPro" id="IPR016182">
    <property type="entry name" value="Cu_amine_oxidase_N-reg"/>
</dbReference>
<comment type="cofactor">
    <cofactor evidence="1">
        <name>Cu cation</name>
        <dbReference type="ChEBI" id="CHEBI:23378"/>
    </cofactor>
</comment>
<gene>
    <name evidence="14" type="ORF">PV07_04673</name>
</gene>
<organism evidence="14 15">
    <name type="scientific">Cladophialophora immunda</name>
    <dbReference type="NCBI Taxonomy" id="569365"/>
    <lineage>
        <taxon>Eukaryota</taxon>
        <taxon>Fungi</taxon>
        <taxon>Dikarya</taxon>
        <taxon>Ascomycota</taxon>
        <taxon>Pezizomycotina</taxon>
        <taxon>Eurotiomycetes</taxon>
        <taxon>Chaetothyriomycetidae</taxon>
        <taxon>Chaetothyriales</taxon>
        <taxon>Herpotrichiellaceae</taxon>
        <taxon>Cladophialophora</taxon>
    </lineage>
</organism>
<feature type="modified residue" description="2',4',5'-topaquinone" evidence="10">
    <location>
        <position position="415"/>
    </location>
</feature>
<dbReference type="GeneID" id="27343867"/>
<dbReference type="InterPro" id="IPR036460">
    <property type="entry name" value="Cu_amine_oxidase_C_sf"/>
</dbReference>
<dbReference type="SUPFAM" id="SSF49998">
    <property type="entry name" value="Amine oxidase catalytic domain"/>
    <property type="match status" value="1"/>
</dbReference>
<evidence type="ECO:0000313" key="15">
    <source>
        <dbReference type="Proteomes" id="UP000054466"/>
    </source>
</evidence>
<dbReference type="RefSeq" id="XP_016249017.1">
    <property type="nucleotide sequence ID" value="XM_016391498.1"/>
</dbReference>
<comment type="subunit">
    <text evidence="3">Homodimer.</text>
</comment>
<dbReference type="VEuPathDB" id="FungiDB:PV07_04673"/>
<name>A0A0D1ZLF2_9EURO</name>
<comment type="similarity">
    <text evidence="2 11">Belongs to the copper/topaquinone oxidase family.</text>
</comment>
<keyword evidence="15" id="KW-1185">Reference proteome</keyword>
<keyword evidence="6 11" id="KW-0560">Oxidoreductase</keyword>
<dbReference type="GO" id="GO:0009308">
    <property type="term" value="P:amine metabolic process"/>
    <property type="evidence" value="ECO:0007669"/>
    <property type="project" value="UniProtKB-UniRule"/>
</dbReference>
<dbReference type="Gene3D" id="3.10.450.40">
    <property type="match status" value="2"/>
</dbReference>
<dbReference type="Gene3D" id="2.70.98.20">
    <property type="entry name" value="Copper amine oxidase, catalytic domain"/>
    <property type="match status" value="1"/>
</dbReference>
<feature type="domain" description="Copper amine oxidase catalytic" evidence="12">
    <location>
        <begin position="257"/>
        <end position="658"/>
    </location>
</feature>
<dbReference type="PANTHER" id="PTHR10638">
    <property type="entry name" value="COPPER AMINE OXIDASE"/>
    <property type="match status" value="1"/>
</dbReference>
<evidence type="ECO:0000256" key="11">
    <source>
        <dbReference type="RuleBase" id="RU000672"/>
    </source>
</evidence>
<dbReference type="InterPro" id="IPR015800">
    <property type="entry name" value="Cu_amine_oxidase_N2"/>
</dbReference>
<evidence type="ECO:0000256" key="3">
    <source>
        <dbReference type="ARBA" id="ARBA00011738"/>
    </source>
</evidence>
<evidence type="ECO:0000256" key="5">
    <source>
        <dbReference type="ARBA" id="ARBA00022772"/>
    </source>
</evidence>
<evidence type="ECO:0000259" key="12">
    <source>
        <dbReference type="Pfam" id="PF01179"/>
    </source>
</evidence>
<dbReference type="STRING" id="569365.A0A0D1ZLF2"/>
<dbReference type="GO" id="GO:0008131">
    <property type="term" value="F:primary methylamine oxidase activity"/>
    <property type="evidence" value="ECO:0007669"/>
    <property type="project" value="InterPro"/>
</dbReference>
<evidence type="ECO:0000256" key="6">
    <source>
        <dbReference type="ARBA" id="ARBA00023002"/>
    </source>
</evidence>
<dbReference type="Pfam" id="PF01179">
    <property type="entry name" value="Cu_amine_oxid"/>
    <property type="match status" value="1"/>
</dbReference>
<evidence type="ECO:0000256" key="2">
    <source>
        <dbReference type="ARBA" id="ARBA00007983"/>
    </source>
</evidence>
<comment type="cofactor">
    <cofactor evidence="11">
        <name>Cu cation</name>
        <dbReference type="ChEBI" id="CHEBI:23378"/>
    </cofactor>
    <text evidence="11">Contains 1 topaquinone per subunit.</text>
</comment>
<dbReference type="EMBL" id="KN847042">
    <property type="protein sequence ID" value="KIW28801.1"/>
    <property type="molecule type" value="Genomic_DNA"/>
</dbReference>
<evidence type="ECO:0000256" key="7">
    <source>
        <dbReference type="ARBA" id="ARBA00023008"/>
    </source>
</evidence>
<dbReference type="OrthoDB" id="5379943at2759"/>
<dbReference type="Proteomes" id="UP000054466">
    <property type="component" value="Unassembled WGS sequence"/>
</dbReference>
<dbReference type="PANTHER" id="PTHR10638:SF91">
    <property type="entry name" value="AMINE OXIDASE"/>
    <property type="match status" value="1"/>
</dbReference>
<sequence length="710" mass="78665">MAATNGHTVPKMTYQHPLDQLSADEVNVARQAVLDARKAAILFRNIFTFEPAKAELVKFLAAEHAGALSSETPRPPRQARVQYDVIFEDRHHEYMESIIDIASGKEVEHRRVPATSQQSLTLDEFRQFNEVCVESELFKNAIKELNLDEKFEVAIDPWPYGGPDAGEVAPRYTQGLCFAKLRNGNPDSNHYGFPLPIIPVMDTYKKEIVRIDRLATGGTEDGLNYGTAGKNILEHCKPAEYVPELLDTPLRKDLKPLNVIQPEGPSFTVSDDSLIEWQKWRFRVGFTPRECAVLHDIHYDGRSVLYRLSLSEMTVPYGDPRPPFQRKQAFDFGDAGAGRAANNLALGCDCLGVIKYIDAMLVDSEGKPSVSKNVVCIHEQDNGIGWKHTNFRTNRAVVTRLRELVVQFIITLANYEYIFAFKFDQAGGITIETRATGIVSVVNIDPGKVSPYGNVVSPGALAQNHQHIFAVRIDPAIDGHSNTILTEESLPIPMNPKTNPHGNGYEIVRKPVTKSTSIHASPFTNLTIKMTNPNKVNPVSQRPVSYKFIPTPSQLMLADPESIAAKRAAYAHHHVWVTKYRDNELFAAGEFTNQSQLEVGGVADMAARNDDVENEDVVVWNVFGLTHNPRVEDWPVMPVEIHQVHLRPADFFERNPAIDVPGNKNIASVEVGREANGECCHVNGDGSVQAAPTSHLQGTGSTPVAAVNGH</sequence>
<protein>
    <recommendedName>
        <fullName evidence="11">Amine oxidase</fullName>
        <ecNumber evidence="11">1.4.3.-</ecNumber>
    </recommendedName>
</protein>
<evidence type="ECO:0000256" key="9">
    <source>
        <dbReference type="PIRSR" id="PIRSR600269-50"/>
    </source>
</evidence>
<evidence type="ECO:0000259" key="13">
    <source>
        <dbReference type="Pfam" id="PF02727"/>
    </source>
</evidence>
<dbReference type="SUPFAM" id="SSF54416">
    <property type="entry name" value="Amine oxidase N-terminal region"/>
    <property type="match status" value="2"/>
</dbReference>
<evidence type="ECO:0000256" key="1">
    <source>
        <dbReference type="ARBA" id="ARBA00001935"/>
    </source>
</evidence>
<dbReference type="PROSITE" id="PS01164">
    <property type="entry name" value="COPPER_AMINE_OXID_1"/>
    <property type="match status" value="1"/>
</dbReference>
<feature type="active site" description="Proton acceptor" evidence="9">
    <location>
        <position position="331"/>
    </location>
</feature>
<dbReference type="GO" id="GO:0048038">
    <property type="term" value="F:quinone binding"/>
    <property type="evidence" value="ECO:0007669"/>
    <property type="project" value="InterPro"/>
</dbReference>
<feature type="active site" description="Schiff-base intermediate with substrate; via topaquinone" evidence="9">
    <location>
        <position position="415"/>
    </location>
</feature>
<keyword evidence="4 11" id="KW-0479">Metal-binding</keyword>
<proteinExistence type="inferred from homology"/>
<dbReference type="AlphaFoldDB" id="A0A0D1ZLF2"/>
<evidence type="ECO:0000256" key="8">
    <source>
        <dbReference type="ARBA" id="ARBA00023157"/>
    </source>
</evidence>
<evidence type="ECO:0000256" key="10">
    <source>
        <dbReference type="PIRSR" id="PIRSR600269-51"/>
    </source>
</evidence>
<reference evidence="14 15" key="1">
    <citation type="submission" date="2015-01" db="EMBL/GenBank/DDBJ databases">
        <title>The Genome Sequence of Cladophialophora immunda CBS83496.</title>
        <authorList>
            <consortium name="The Broad Institute Genomics Platform"/>
            <person name="Cuomo C."/>
            <person name="de Hoog S."/>
            <person name="Gorbushina A."/>
            <person name="Stielow B."/>
            <person name="Teixiera M."/>
            <person name="Abouelleil A."/>
            <person name="Chapman S.B."/>
            <person name="Priest M."/>
            <person name="Young S.K."/>
            <person name="Wortman J."/>
            <person name="Nusbaum C."/>
            <person name="Birren B."/>
        </authorList>
    </citation>
    <scope>NUCLEOTIDE SEQUENCE [LARGE SCALE GENOMIC DNA]</scope>
    <source>
        <strain evidence="14 15">CBS 83496</strain>
    </source>
</reference>
<dbReference type="InterPro" id="IPR049948">
    <property type="entry name" value="Cu_Am_ox_TPQ-bd"/>
</dbReference>
<dbReference type="GO" id="GO:0005507">
    <property type="term" value="F:copper ion binding"/>
    <property type="evidence" value="ECO:0007669"/>
    <property type="project" value="InterPro"/>
</dbReference>
<dbReference type="Pfam" id="PF02727">
    <property type="entry name" value="Cu_amine_oxidN2"/>
    <property type="match status" value="1"/>
</dbReference>
<evidence type="ECO:0000313" key="14">
    <source>
        <dbReference type="EMBL" id="KIW28801.1"/>
    </source>
</evidence>
<dbReference type="EC" id="1.4.3.-" evidence="11"/>
<dbReference type="FunFam" id="2.70.98.20:FF:000001">
    <property type="entry name" value="Amine oxidase"/>
    <property type="match status" value="1"/>
</dbReference>
<dbReference type="InterPro" id="IPR000269">
    <property type="entry name" value="Cu_amine_oxidase"/>
</dbReference>
<dbReference type="HOGENOM" id="CLU_011500_3_1_1"/>
<evidence type="ECO:0000256" key="4">
    <source>
        <dbReference type="ARBA" id="ARBA00022723"/>
    </source>
</evidence>
<accession>A0A0D1ZLF2</accession>